<gene>
    <name evidence="12" type="primary">RBK1</name>
    <name evidence="12" type="ORF">H2204_003759</name>
</gene>
<dbReference type="GO" id="GO:0005634">
    <property type="term" value="C:nucleus"/>
    <property type="evidence" value="ECO:0007669"/>
    <property type="project" value="UniProtKB-SubCell"/>
</dbReference>
<dbReference type="Proteomes" id="UP001172681">
    <property type="component" value="Unassembled WGS sequence"/>
</dbReference>
<keyword evidence="7 9" id="KW-0630">Potassium</keyword>
<dbReference type="InterPro" id="IPR011611">
    <property type="entry name" value="PfkB_dom"/>
</dbReference>
<comment type="caution">
    <text evidence="12">The sequence shown here is derived from an EMBL/GenBank/DDBJ whole genome shotgun (WGS) entry which is preliminary data.</text>
</comment>
<dbReference type="InterPro" id="IPR029056">
    <property type="entry name" value="Ribokinase-like"/>
</dbReference>
<feature type="binding site" evidence="9">
    <location>
        <position position="230"/>
    </location>
    <ligand>
        <name>substrate</name>
    </ligand>
</feature>
<dbReference type="Pfam" id="PF00294">
    <property type="entry name" value="PfkB"/>
    <property type="match status" value="1"/>
</dbReference>
<feature type="binding site" evidence="9">
    <location>
        <position position="362"/>
    </location>
    <ligand>
        <name>K(+)</name>
        <dbReference type="ChEBI" id="CHEBI:29103"/>
    </ligand>
</feature>
<keyword evidence="13" id="KW-1185">Reference proteome</keyword>
<keyword evidence="6 9" id="KW-0460">Magnesium</keyword>
<comment type="caution">
    <text evidence="9">Lacks conserved residue(s) required for the propagation of feature annotation.</text>
</comment>
<keyword evidence="3 9" id="KW-0547">Nucleotide-binding</keyword>
<dbReference type="Gene3D" id="3.40.1190.20">
    <property type="match status" value="1"/>
</dbReference>
<dbReference type="AlphaFoldDB" id="A0AA38Y8W1"/>
<comment type="subunit">
    <text evidence="9">Homodimer.</text>
</comment>
<feature type="compositionally biased region" description="Polar residues" evidence="10">
    <location>
        <begin position="22"/>
        <end position="37"/>
    </location>
</feature>
<dbReference type="InterPro" id="IPR002139">
    <property type="entry name" value="Ribo/fructo_kinase"/>
</dbReference>
<comment type="subcellular location">
    <subcellularLocation>
        <location evidence="9">Cytoplasm</location>
    </subcellularLocation>
    <subcellularLocation>
        <location evidence="9">Nucleus</location>
    </subcellularLocation>
</comment>
<dbReference type="PANTHER" id="PTHR10584">
    <property type="entry name" value="SUGAR KINASE"/>
    <property type="match status" value="1"/>
</dbReference>
<comment type="cofactor">
    <cofactor evidence="9">
        <name>Mg(2+)</name>
        <dbReference type="ChEBI" id="CHEBI:18420"/>
    </cofactor>
    <text evidence="9">Requires a divalent cation, most likely magnesium in vivo, as an electrophilic catalyst to aid phosphoryl group transfer. It is the chelate of the metal and the nucleotide that is the actual substrate.</text>
</comment>
<evidence type="ECO:0000256" key="3">
    <source>
        <dbReference type="ARBA" id="ARBA00022741"/>
    </source>
</evidence>
<dbReference type="SUPFAM" id="SSF53613">
    <property type="entry name" value="Ribokinase-like"/>
    <property type="match status" value="1"/>
</dbReference>
<dbReference type="EMBL" id="JAPDRN010000017">
    <property type="protein sequence ID" value="KAJ9639688.1"/>
    <property type="molecule type" value="Genomic_DNA"/>
</dbReference>
<keyword evidence="9" id="KW-0963">Cytoplasm</keyword>
<comment type="catalytic activity">
    <reaction evidence="9">
        <text>D-ribose + ATP = D-ribose 5-phosphate + ADP + H(+)</text>
        <dbReference type="Rhea" id="RHEA:13697"/>
        <dbReference type="ChEBI" id="CHEBI:15378"/>
        <dbReference type="ChEBI" id="CHEBI:30616"/>
        <dbReference type="ChEBI" id="CHEBI:47013"/>
        <dbReference type="ChEBI" id="CHEBI:78346"/>
        <dbReference type="ChEBI" id="CHEBI:456216"/>
        <dbReference type="EC" id="2.7.1.15"/>
    </reaction>
</comment>
<evidence type="ECO:0000256" key="2">
    <source>
        <dbReference type="ARBA" id="ARBA00022723"/>
    </source>
</evidence>
<evidence type="ECO:0000256" key="6">
    <source>
        <dbReference type="ARBA" id="ARBA00022842"/>
    </source>
</evidence>
<proteinExistence type="inferred from homology"/>
<dbReference type="PRINTS" id="PR00990">
    <property type="entry name" value="RIBOKINASE"/>
</dbReference>
<comment type="similarity">
    <text evidence="9">Belongs to the carbohydrate kinase PfkB family. Ribokinase subfamily.</text>
</comment>
<feature type="binding site" evidence="9">
    <location>
        <begin position="328"/>
        <end position="333"/>
    </location>
    <ligand>
        <name>ATP</name>
        <dbReference type="ChEBI" id="CHEBI:30616"/>
    </ligand>
</feature>
<feature type="binding site" evidence="9">
    <location>
        <position position="408"/>
    </location>
    <ligand>
        <name>K(+)</name>
        <dbReference type="ChEBI" id="CHEBI:29103"/>
    </ligand>
</feature>
<dbReference type="PANTHER" id="PTHR10584:SF166">
    <property type="entry name" value="RIBOKINASE"/>
    <property type="match status" value="1"/>
</dbReference>
<evidence type="ECO:0000256" key="5">
    <source>
        <dbReference type="ARBA" id="ARBA00022840"/>
    </source>
</evidence>
<evidence type="ECO:0000256" key="1">
    <source>
        <dbReference type="ARBA" id="ARBA00022679"/>
    </source>
</evidence>
<accession>A0AA38Y8W1</accession>
<dbReference type="GO" id="GO:0005524">
    <property type="term" value="F:ATP binding"/>
    <property type="evidence" value="ECO:0007669"/>
    <property type="project" value="UniProtKB-UniRule"/>
</dbReference>
<evidence type="ECO:0000313" key="13">
    <source>
        <dbReference type="Proteomes" id="UP001172681"/>
    </source>
</evidence>
<feature type="binding site" evidence="9">
    <location>
        <position position="275"/>
    </location>
    <ligand>
        <name>ATP</name>
        <dbReference type="ChEBI" id="CHEBI:30616"/>
    </ligand>
</feature>
<feature type="domain" description="Carbohydrate kinase PfkB" evidence="11">
    <location>
        <begin position="60"/>
        <end position="414"/>
    </location>
</feature>
<comment type="function">
    <text evidence="9">Catalyzes the phosphorylation of ribose at O-5 in a reaction requiring ATP and magnesium. The resulting D-ribose-5-phosphate can then be used either for sythesis of nucleotides, histidine, and tryptophan, or as a component of the pentose phosphate pathway.</text>
</comment>
<dbReference type="GO" id="GO:0005737">
    <property type="term" value="C:cytoplasm"/>
    <property type="evidence" value="ECO:0007669"/>
    <property type="project" value="UniProtKB-SubCell"/>
</dbReference>
<evidence type="ECO:0000256" key="10">
    <source>
        <dbReference type="SAM" id="MobiDB-lite"/>
    </source>
</evidence>
<feature type="binding site" evidence="9">
    <location>
        <begin position="68"/>
        <end position="70"/>
    </location>
    <ligand>
        <name>substrate</name>
    </ligand>
</feature>
<evidence type="ECO:0000256" key="4">
    <source>
        <dbReference type="ARBA" id="ARBA00022777"/>
    </source>
</evidence>
<reference evidence="12" key="1">
    <citation type="submission" date="2022-10" db="EMBL/GenBank/DDBJ databases">
        <title>Culturing micro-colonial fungi from biological soil crusts in the Mojave desert and describing Neophaeococcomyces mojavensis, and introducing the new genera and species Taxawa tesnikishii.</title>
        <authorList>
            <person name="Kurbessoian T."/>
            <person name="Stajich J.E."/>
        </authorList>
    </citation>
    <scope>NUCLEOTIDE SEQUENCE</scope>
    <source>
        <strain evidence="12">TK_35</strain>
    </source>
</reference>
<feature type="binding site" evidence="9">
    <location>
        <position position="360"/>
    </location>
    <ligand>
        <name>K(+)</name>
        <dbReference type="ChEBI" id="CHEBI:29103"/>
    </ligand>
</feature>
<keyword evidence="2 9" id="KW-0479">Metal-binding</keyword>
<comment type="activity regulation">
    <text evidence="9">Activated by a monovalent cation that binds near, but not in, the active site. The most likely occupant of the site in vivo is potassium. Ion binding induces a conformational change that may alter substrate affinity.</text>
</comment>
<dbReference type="InterPro" id="IPR011877">
    <property type="entry name" value="Ribokinase"/>
</dbReference>
<dbReference type="EC" id="2.7.1.15" evidence="9"/>
<evidence type="ECO:0000313" key="12">
    <source>
        <dbReference type="EMBL" id="KAJ9639688.1"/>
    </source>
</evidence>
<keyword evidence="9" id="KW-0539">Nucleus</keyword>
<evidence type="ECO:0000256" key="7">
    <source>
        <dbReference type="ARBA" id="ARBA00022958"/>
    </source>
</evidence>
<comment type="pathway">
    <text evidence="9">Carbohydrate metabolism; D-ribose degradation; D-ribose 5-phosphate from beta-D-ribopyranose: step 2/2.</text>
</comment>
<feature type="binding site" evidence="9">
    <location>
        <position position="406"/>
    </location>
    <ligand>
        <name>K(+)</name>
        <dbReference type="ChEBI" id="CHEBI:29103"/>
    </ligand>
</feature>
<name>A0AA38Y8W1_9EURO</name>
<keyword evidence="1 9" id="KW-0808">Transferase</keyword>
<dbReference type="HAMAP" id="MF_01987">
    <property type="entry name" value="Ribokinase"/>
    <property type="match status" value="1"/>
</dbReference>
<keyword evidence="8 9" id="KW-0119">Carbohydrate metabolism</keyword>
<feature type="region of interest" description="Disordered" evidence="10">
    <location>
        <begin position="1"/>
        <end position="43"/>
    </location>
</feature>
<keyword evidence="5 9" id="KW-0067">ATP-binding</keyword>
<protein>
    <recommendedName>
        <fullName evidence="9">Ribokinase</fullName>
        <shortName evidence="9">RK</shortName>
        <ecNumber evidence="9">2.7.1.15</ecNumber>
    </recommendedName>
</protein>
<dbReference type="GO" id="GO:0019303">
    <property type="term" value="P:D-ribose catabolic process"/>
    <property type="evidence" value="ECO:0007669"/>
    <property type="project" value="UniProtKB-UniRule"/>
</dbReference>
<evidence type="ECO:0000256" key="8">
    <source>
        <dbReference type="ARBA" id="ARBA00023277"/>
    </source>
</evidence>
<sequence>MVSPLSSFQHPEKEASHLLPMASNSSPSVSTEANRSSAELGPGELGSMNQQISLYAKTLRISVIGSLNYDRIWIVPRLPRPSETLMIGEYRQTPGGKGAIQAIACARLSHAKPGGTAPFLLRSNSNKGPGGRRSSSQDLKPFSIKVIMIGVVGEDLQGARIMDTRAANRVDIEHILRCREETTGTASIALDKNGENNVLVHPGANYRLSSDRIHVDLPEGSPHLLILQMEIPVQTVEDLVKKAAEKRIPVLLNAAPVVDDFALDILWSVEHLIVNKLEAEALVERRQIASNMSRQRPEQDENREAEVGRGKELCKSLLEFGMKYVVVTMGGHGGVVGSRGPDGKAHIFDYEAVEVQNVVDTTGCGGVFVGAYAVQYIRQKFSPGGGFDIARAVTWASKAAAMKARSFGSLEGVPWEDELDAA</sequence>
<evidence type="ECO:0000259" key="11">
    <source>
        <dbReference type="Pfam" id="PF00294"/>
    </source>
</evidence>
<feature type="binding site" evidence="9">
    <location>
        <position position="403"/>
    </location>
    <ligand>
        <name>K(+)</name>
        <dbReference type="ChEBI" id="CHEBI:29103"/>
    </ligand>
</feature>
<keyword evidence="4 9" id="KW-0418">Kinase</keyword>
<dbReference type="GO" id="GO:0046872">
    <property type="term" value="F:metal ion binding"/>
    <property type="evidence" value="ECO:0007669"/>
    <property type="project" value="UniProtKB-KW"/>
</dbReference>
<dbReference type="GO" id="GO:0004747">
    <property type="term" value="F:ribokinase activity"/>
    <property type="evidence" value="ECO:0007669"/>
    <property type="project" value="UniProtKB-UniRule"/>
</dbReference>
<organism evidence="12 13">
    <name type="scientific">Knufia peltigerae</name>
    <dbReference type="NCBI Taxonomy" id="1002370"/>
    <lineage>
        <taxon>Eukaryota</taxon>
        <taxon>Fungi</taxon>
        <taxon>Dikarya</taxon>
        <taxon>Ascomycota</taxon>
        <taxon>Pezizomycotina</taxon>
        <taxon>Eurotiomycetes</taxon>
        <taxon>Chaetothyriomycetidae</taxon>
        <taxon>Chaetothyriales</taxon>
        <taxon>Trichomeriaceae</taxon>
        <taxon>Knufia</taxon>
    </lineage>
</organism>
<evidence type="ECO:0000256" key="9">
    <source>
        <dbReference type="HAMAP-Rule" id="MF_03215"/>
    </source>
</evidence>
<dbReference type="CDD" id="cd01174">
    <property type="entry name" value="ribokinase"/>
    <property type="match status" value="1"/>
</dbReference>